<dbReference type="AlphaFoldDB" id="A0A1N7FJI1"/>
<dbReference type="Pfam" id="PF13412">
    <property type="entry name" value="HTH_24"/>
    <property type="match status" value="1"/>
</dbReference>
<dbReference type="Pfam" id="PF00480">
    <property type="entry name" value="ROK"/>
    <property type="match status" value="1"/>
</dbReference>
<keyword evidence="3" id="KW-1185">Reference proteome</keyword>
<dbReference type="Proteomes" id="UP000186218">
    <property type="component" value="Unassembled WGS sequence"/>
</dbReference>
<comment type="similarity">
    <text evidence="1">Belongs to the ROK (NagC/XylR) family.</text>
</comment>
<sequence length="392" mass="41035">MAGIESEAAPGSPRALRDLNRRRVLEGLREYGDLTQAQLSRRTGLAPATVSNIVQQLKTTGDVVVSHGAGRRRTVRLAPGAGFVLGVDLGHRHVAVVLADLDHDLFVEERVALDPEVSAADGMAETARLTEKVLRAAGVDRSEIISAAMGLPAPIDRTTRKVGSPTILPGWVGLDAEEVASSTLDLPVRVHVDNDANLGALAEWWWGAGAGYSDVVYLKLSDGVGAGLIINSTLYSGVSGTAGEIGHMTIDEYGDVCRCGNRGCLETFVSASKVSSLLAPIVGNDLPIAEIVRLADDGDRACARVLADVGKQVGRSLADLCSLLNPQLILIGGELAQATAQMTTQMQAVIARCGVPAAGEAVQIRPAGLGPRTQLMGTVAMAMREAPRVFNS</sequence>
<accession>A0A1N7FJI1</accession>
<protein>
    <submittedName>
        <fullName evidence="2">Transcriptional regulator, MarR family</fullName>
    </submittedName>
</protein>
<reference evidence="2 3" key="1">
    <citation type="submission" date="2017-01" db="EMBL/GenBank/DDBJ databases">
        <authorList>
            <person name="Mah S.A."/>
            <person name="Swanson W.J."/>
            <person name="Moy G.W."/>
            <person name="Vacquier V.D."/>
        </authorList>
    </citation>
    <scope>NUCLEOTIDE SEQUENCE [LARGE SCALE GENOMIC DNA]</scope>
    <source>
        <strain evidence="2 3">CPCC 203464</strain>
    </source>
</reference>
<dbReference type="Gene3D" id="3.30.420.40">
    <property type="match status" value="2"/>
</dbReference>
<gene>
    <name evidence="2" type="ORF">SAMN05445060_2122</name>
</gene>
<dbReference type="InterPro" id="IPR043129">
    <property type="entry name" value="ATPase_NBD"/>
</dbReference>
<evidence type="ECO:0000313" key="3">
    <source>
        <dbReference type="Proteomes" id="UP000186218"/>
    </source>
</evidence>
<dbReference type="RefSeq" id="WP_076479261.1">
    <property type="nucleotide sequence ID" value="NZ_FTNT01000005.1"/>
</dbReference>
<dbReference type="CDD" id="cd00090">
    <property type="entry name" value="HTH_ARSR"/>
    <property type="match status" value="1"/>
</dbReference>
<dbReference type="PANTHER" id="PTHR18964">
    <property type="entry name" value="ROK (REPRESSOR, ORF, KINASE) FAMILY"/>
    <property type="match status" value="1"/>
</dbReference>
<dbReference type="PANTHER" id="PTHR18964:SF173">
    <property type="entry name" value="GLUCOKINASE"/>
    <property type="match status" value="1"/>
</dbReference>
<dbReference type="EMBL" id="FTNT01000005">
    <property type="protein sequence ID" value="SIS00434.1"/>
    <property type="molecule type" value="Genomic_DNA"/>
</dbReference>
<name>A0A1N7FJI1_9NOCA</name>
<dbReference type="Gene3D" id="1.10.10.10">
    <property type="entry name" value="Winged helix-like DNA-binding domain superfamily/Winged helix DNA-binding domain"/>
    <property type="match status" value="1"/>
</dbReference>
<dbReference type="SUPFAM" id="SSF46785">
    <property type="entry name" value="Winged helix' DNA-binding domain"/>
    <property type="match status" value="1"/>
</dbReference>
<organism evidence="2 3">
    <name type="scientific">Williamsia sterculiae</name>
    <dbReference type="NCBI Taxonomy" id="1344003"/>
    <lineage>
        <taxon>Bacteria</taxon>
        <taxon>Bacillati</taxon>
        <taxon>Actinomycetota</taxon>
        <taxon>Actinomycetes</taxon>
        <taxon>Mycobacteriales</taxon>
        <taxon>Nocardiaceae</taxon>
        <taxon>Williamsia</taxon>
    </lineage>
</organism>
<dbReference type="PROSITE" id="PS01125">
    <property type="entry name" value="ROK"/>
    <property type="match status" value="1"/>
</dbReference>
<proteinExistence type="inferred from homology"/>
<dbReference type="InterPro" id="IPR049874">
    <property type="entry name" value="ROK_cs"/>
</dbReference>
<dbReference type="OrthoDB" id="5174513at2"/>
<dbReference type="InterPro" id="IPR036388">
    <property type="entry name" value="WH-like_DNA-bd_sf"/>
</dbReference>
<dbReference type="InterPro" id="IPR036390">
    <property type="entry name" value="WH_DNA-bd_sf"/>
</dbReference>
<dbReference type="InterPro" id="IPR000600">
    <property type="entry name" value="ROK"/>
</dbReference>
<dbReference type="STRING" id="1344003.SAMN05445060_2122"/>
<dbReference type="InterPro" id="IPR011991">
    <property type="entry name" value="ArsR-like_HTH"/>
</dbReference>
<evidence type="ECO:0000313" key="2">
    <source>
        <dbReference type="EMBL" id="SIS00434.1"/>
    </source>
</evidence>
<dbReference type="SUPFAM" id="SSF53067">
    <property type="entry name" value="Actin-like ATPase domain"/>
    <property type="match status" value="1"/>
</dbReference>
<evidence type="ECO:0000256" key="1">
    <source>
        <dbReference type="ARBA" id="ARBA00006479"/>
    </source>
</evidence>